<evidence type="ECO:0000313" key="1">
    <source>
        <dbReference type="EMBL" id="GFY34244.1"/>
    </source>
</evidence>
<gene>
    <name evidence="1" type="ORF">TNCV_2505471</name>
</gene>
<organism evidence="1 2">
    <name type="scientific">Trichonephila clavipes</name>
    <name type="common">Golden silk orbweaver</name>
    <name type="synonym">Nephila clavipes</name>
    <dbReference type="NCBI Taxonomy" id="2585209"/>
    <lineage>
        <taxon>Eukaryota</taxon>
        <taxon>Metazoa</taxon>
        <taxon>Ecdysozoa</taxon>
        <taxon>Arthropoda</taxon>
        <taxon>Chelicerata</taxon>
        <taxon>Arachnida</taxon>
        <taxon>Araneae</taxon>
        <taxon>Araneomorphae</taxon>
        <taxon>Entelegynae</taxon>
        <taxon>Araneoidea</taxon>
        <taxon>Nephilidae</taxon>
        <taxon>Trichonephila</taxon>
    </lineage>
</organism>
<protein>
    <submittedName>
        <fullName evidence="1">Uncharacterized protein</fullName>
    </submittedName>
</protein>
<proteinExistence type="predicted"/>
<comment type="caution">
    <text evidence="1">The sequence shown here is derived from an EMBL/GenBank/DDBJ whole genome shotgun (WGS) entry which is preliminary data.</text>
</comment>
<sequence>MMSLHWYQGSNLQLNNANSKHSGAMAALNLSRLQVFTLVRCESLENGGPTRVCRPQRDSKSPMPLEILINATLKTTK</sequence>
<evidence type="ECO:0000313" key="2">
    <source>
        <dbReference type="Proteomes" id="UP000887159"/>
    </source>
</evidence>
<reference evidence="1" key="1">
    <citation type="submission" date="2020-08" db="EMBL/GenBank/DDBJ databases">
        <title>Multicomponent nature underlies the extraordinary mechanical properties of spider dragline silk.</title>
        <authorList>
            <person name="Kono N."/>
            <person name="Nakamura H."/>
            <person name="Mori M."/>
            <person name="Yoshida Y."/>
            <person name="Ohtoshi R."/>
            <person name="Malay A.D."/>
            <person name="Moran D.A.P."/>
            <person name="Tomita M."/>
            <person name="Numata K."/>
            <person name="Arakawa K."/>
        </authorList>
    </citation>
    <scope>NUCLEOTIDE SEQUENCE</scope>
</reference>
<dbReference type="AlphaFoldDB" id="A0A8X6WH49"/>
<keyword evidence="2" id="KW-1185">Reference proteome</keyword>
<dbReference type="Proteomes" id="UP000887159">
    <property type="component" value="Unassembled WGS sequence"/>
</dbReference>
<accession>A0A8X6WH49</accession>
<name>A0A8X6WH49_TRICX</name>
<dbReference type="EMBL" id="BMAU01021422">
    <property type="protein sequence ID" value="GFY34244.1"/>
    <property type="molecule type" value="Genomic_DNA"/>
</dbReference>